<keyword evidence="5" id="KW-1185">Reference proteome</keyword>
<evidence type="ECO:0000313" key="5">
    <source>
        <dbReference type="Proteomes" id="UP000434957"/>
    </source>
</evidence>
<protein>
    <submittedName>
        <fullName evidence="1">Uncharacterized protein</fullName>
    </submittedName>
</protein>
<dbReference type="EMBL" id="QXFU01003899">
    <property type="protein sequence ID" value="KAE8971982.1"/>
    <property type="molecule type" value="Genomic_DNA"/>
</dbReference>
<dbReference type="AlphaFoldDB" id="A0A6A3HSG0"/>
<reference evidence="4 6" key="1">
    <citation type="submission" date="2018-09" db="EMBL/GenBank/DDBJ databases">
        <title>Genomic investigation of the strawberry pathogen Phytophthora fragariae indicates pathogenicity is determined by transcriptional variation in three key races.</title>
        <authorList>
            <person name="Adams T.M."/>
            <person name="Armitage A.D."/>
            <person name="Sobczyk M.K."/>
            <person name="Bates H.J."/>
            <person name="Dunwell J.M."/>
            <person name="Nellist C.F."/>
            <person name="Harrison R.J."/>
        </authorList>
    </citation>
    <scope>NUCLEOTIDE SEQUENCE [LARGE SCALE GENOMIC DNA]</scope>
    <source>
        <strain evidence="1 4">SCRP249</strain>
        <strain evidence="2 6">SCRP324</strain>
        <strain evidence="3 5">SCRP333</strain>
    </source>
</reference>
<dbReference type="Proteomes" id="UP000429607">
    <property type="component" value="Unassembled WGS sequence"/>
</dbReference>
<evidence type="ECO:0000313" key="2">
    <source>
        <dbReference type="EMBL" id="KAE8971982.1"/>
    </source>
</evidence>
<name>A0A6A3HSG0_9STRA</name>
<evidence type="ECO:0000313" key="4">
    <source>
        <dbReference type="Proteomes" id="UP000429607"/>
    </source>
</evidence>
<dbReference type="EMBL" id="QXFT01000137">
    <property type="protein sequence ID" value="KAE9353544.1"/>
    <property type="molecule type" value="Genomic_DNA"/>
</dbReference>
<organism evidence="1 4">
    <name type="scientific">Phytophthora rubi</name>
    <dbReference type="NCBI Taxonomy" id="129364"/>
    <lineage>
        <taxon>Eukaryota</taxon>
        <taxon>Sar</taxon>
        <taxon>Stramenopiles</taxon>
        <taxon>Oomycota</taxon>
        <taxon>Peronosporomycetes</taxon>
        <taxon>Peronosporales</taxon>
        <taxon>Peronosporaceae</taxon>
        <taxon>Phytophthora</taxon>
    </lineage>
</organism>
<dbReference type="Proteomes" id="UP000434957">
    <property type="component" value="Unassembled WGS sequence"/>
</dbReference>
<proteinExistence type="predicted"/>
<evidence type="ECO:0000313" key="3">
    <source>
        <dbReference type="EMBL" id="KAE9353544.1"/>
    </source>
</evidence>
<gene>
    <name evidence="1" type="ORF">PR001_g26826</name>
    <name evidence="2" type="ORF">PR002_g26653</name>
    <name evidence="3" type="ORF">PR003_g3824</name>
</gene>
<dbReference type="Proteomes" id="UP000435112">
    <property type="component" value="Unassembled WGS sequence"/>
</dbReference>
<evidence type="ECO:0000313" key="1">
    <source>
        <dbReference type="EMBL" id="KAE8971655.1"/>
    </source>
</evidence>
<comment type="caution">
    <text evidence="1">The sequence shown here is derived from an EMBL/GenBank/DDBJ whole genome shotgun (WGS) entry which is preliminary data.</text>
</comment>
<dbReference type="EMBL" id="QXFV01004110">
    <property type="protein sequence ID" value="KAE8971655.1"/>
    <property type="molecule type" value="Genomic_DNA"/>
</dbReference>
<accession>A0A6A3HSG0</accession>
<evidence type="ECO:0000313" key="6">
    <source>
        <dbReference type="Proteomes" id="UP000435112"/>
    </source>
</evidence>
<sequence length="58" mass="5945">MFGTAIAIVPASAVSIITMAIAAPYTPPYLPPASSSHPPCSPPPSCRSLSLSLLHRSL</sequence>